<sequence length="999" mass="108480">GLQVPGVWPQVAVLVLGRPRLRLRLHQRPANHGEVRLRIDDVIKLSARRFRAQVAVLVLGCAGELRRNACQLLRCPLLLRLLLVVARSGDTVEGLTAQRRRLLTQVEPARSWDVSPLRRPAVGQGLRHELGMAEPRKVGVAPAPLRIEAQRLSRPPGEVVPVAGEPVRHAHPVAEPLHPVVRSHRVRVELASEAPQPVQRRRLVGSRLAIGQRLGEFLGHGGAVVLQEGLAAPQSVSASLSRCSATSEQGTRCRQSSDRSKKWLSSFMCRSPLSTADRCWQTGWRVHGLRNARPTQKAICDTRRESHVSPGDLWEAIKAGHLCKIEARSTELEARSVSETTVELDCRTSQPPTSAPALQQQPSYGGGRRLSLEFRRVDVGGGVAEEQAAWGTRLESVAQLPLQLDGLAPFTSYQARLVAWNAPQNQLLDIGEPGSFTTLERKAPPSTAPRSLTASWAAESGQTLRVSWKPPSIPNSRLTGFTLTMQQQRGESTGESPGLTHSEFVRQAPALVEAPACHAAGSSTDACRLSISLAAVNQHGAGPAARVDVVQRATAPTTARLLLQVGGALKLVAVPGPPRYTTVQFKTAAFAVDARQQLLFSVDHLGSLTRLNLTTARSESDDSIELPRVRQKVLKLAVDWVAQHVYILTKPGDILLASDWYSKVAAEEPKKIGDSPGSRDRLRAGQVQMQVDPVNGYLFLLQDGNLYRSDLPRGGLQLNWTRVPAASEASAPLSSFRVLPASQRLLLITEANSSSVLSSDLSGRGVTSESTVDGASTSQPIIRLLRLPNGRLVWTDGSMVDADRVRLRQRSGSIRELECVEPACQPKPAPLMAPELEVFCGIGGAFARVRLPGPQGEQSERQGCFRIPSMAYSCLDLRLTNYTPSTGAAAGCCILARHRSVRQPASANCHCDCVSCGLLRQATSAATERHRSPVEPACCLRRQQRNPNGTGRSLRLFAMTSTAGGFKYQLQRLEFNETSMAEPRAAVCPESSWHGHYPA</sequence>
<reference evidence="3" key="1">
    <citation type="submission" date="2016-11" db="UniProtKB">
        <authorList>
            <consortium name="WormBaseParasite"/>
        </authorList>
    </citation>
    <scope>IDENTIFICATION</scope>
</reference>
<evidence type="ECO:0000259" key="1">
    <source>
        <dbReference type="PROSITE" id="PS50853"/>
    </source>
</evidence>
<dbReference type="Proteomes" id="UP000095280">
    <property type="component" value="Unplaced"/>
</dbReference>
<feature type="domain" description="Fibronectin type-III" evidence="1">
    <location>
        <begin position="448"/>
        <end position="557"/>
    </location>
</feature>
<proteinExistence type="predicted"/>
<dbReference type="InterPro" id="IPR036116">
    <property type="entry name" value="FN3_sf"/>
</dbReference>
<dbReference type="SUPFAM" id="SSF63825">
    <property type="entry name" value="YWTD domain"/>
    <property type="match status" value="1"/>
</dbReference>
<evidence type="ECO:0000313" key="3">
    <source>
        <dbReference type="WBParaSite" id="maker-uti_cns_0017257-snap-gene-0.4-mRNA-1"/>
    </source>
</evidence>
<dbReference type="Gene3D" id="2.60.40.10">
    <property type="entry name" value="Immunoglobulins"/>
    <property type="match status" value="1"/>
</dbReference>
<dbReference type="WBParaSite" id="maker-uti_cns_0017257-snap-gene-0.4-mRNA-1">
    <property type="protein sequence ID" value="maker-uti_cns_0017257-snap-gene-0.4-mRNA-1"/>
    <property type="gene ID" value="maker-uti_cns_0017257-snap-gene-0.4"/>
</dbReference>
<evidence type="ECO:0000313" key="2">
    <source>
        <dbReference type="Proteomes" id="UP000095280"/>
    </source>
</evidence>
<accession>A0A1I8IV68</accession>
<organism evidence="2 3">
    <name type="scientific">Macrostomum lignano</name>
    <dbReference type="NCBI Taxonomy" id="282301"/>
    <lineage>
        <taxon>Eukaryota</taxon>
        <taxon>Metazoa</taxon>
        <taxon>Spiralia</taxon>
        <taxon>Lophotrochozoa</taxon>
        <taxon>Platyhelminthes</taxon>
        <taxon>Rhabditophora</taxon>
        <taxon>Macrostomorpha</taxon>
        <taxon>Macrostomida</taxon>
        <taxon>Macrostomidae</taxon>
        <taxon>Macrostomum</taxon>
    </lineage>
</organism>
<dbReference type="PROSITE" id="PS50853">
    <property type="entry name" value="FN3"/>
    <property type="match status" value="1"/>
</dbReference>
<name>A0A1I8IV68_9PLAT</name>
<keyword evidence="2" id="KW-1185">Reference proteome</keyword>
<dbReference type="SUPFAM" id="SSF49265">
    <property type="entry name" value="Fibronectin type III"/>
    <property type="match status" value="1"/>
</dbReference>
<dbReference type="InterPro" id="IPR013783">
    <property type="entry name" value="Ig-like_fold"/>
</dbReference>
<protein>
    <submittedName>
        <fullName evidence="3">Fibronectin type-III domain-containing protein</fullName>
    </submittedName>
</protein>
<dbReference type="AlphaFoldDB" id="A0A1I8IV68"/>
<dbReference type="InterPro" id="IPR003961">
    <property type="entry name" value="FN3_dom"/>
</dbReference>